<evidence type="ECO:0000313" key="2">
    <source>
        <dbReference type="Proteomes" id="UP000887116"/>
    </source>
</evidence>
<dbReference type="InterPro" id="IPR008042">
    <property type="entry name" value="Retrotrans_Pao"/>
</dbReference>
<dbReference type="AlphaFoldDB" id="A0A8X6LPJ5"/>
<keyword evidence="2" id="KW-1185">Reference proteome</keyword>
<dbReference type="Proteomes" id="UP000887116">
    <property type="component" value="Unassembled WGS sequence"/>
</dbReference>
<gene>
    <name evidence="1" type="ORF">TNCT_484981</name>
</gene>
<dbReference type="Pfam" id="PF05380">
    <property type="entry name" value="Peptidase_A17"/>
    <property type="match status" value="1"/>
</dbReference>
<reference evidence="1" key="1">
    <citation type="submission" date="2020-07" db="EMBL/GenBank/DDBJ databases">
        <title>Multicomponent nature underlies the extraordinary mechanical properties of spider dragline silk.</title>
        <authorList>
            <person name="Kono N."/>
            <person name="Nakamura H."/>
            <person name="Mori M."/>
            <person name="Yoshida Y."/>
            <person name="Ohtoshi R."/>
            <person name="Malay A.D."/>
            <person name="Moran D.A.P."/>
            <person name="Tomita M."/>
            <person name="Numata K."/>
            <person name="Arakawa K."/>
        </authorList>
    </citation>
    <scope>NUCLEOTIDE SEQUENCE</scope>
</reference>
<accession>A0A8X6LPJ5</accession>
<comment type="caution">
    <text evidence="1">The sequence shown here is derived from an EMBL/GenBank/DDBJ whole genome shotgun (WGS) entry which is preliminary data.</text>
</comment>
<evidence type="ECO:0000313" key="1">
    <source>
        <dbReference type="EMBL" id="GFR15129.1"/>
    </source>
</evidence>
<name>A0A8X6LPJ5_TRICU</name>
<protein>
    <submittedName>
        <fullName evidence="1">Uncharacterized protein</fullName>
    </submittedName>
</protein>
<proteinExistence type="predicted"/>
<sequence>MVQDDLPLDVTPLLKSLKNMLGTKRFALHASAMIFDHVGFVSPFVVRIKCLLQEIWLRVIDWNDDLPDGFQHKRLTCVVRSSNSCASEERIESTPVFEFSLCEQDTQ</sequence>
<dbReference type="OrthoDB" id="6437258at2759"/>
<dbReference type="EMBL" id="BMAO01017363">
    <property type="protein sequence ID" value="GFR15129.1"/>
    <property type="molecule type" value="Genomic_DNA"/>
</dbReference>
<organism evidence="1 2">
    <name type="scientific">Trichonephila clavata</name>
    <name type="common">Joro spider</name>
    <name type="synonym">Nephila clavata</name>
    <dbReference type="NCBI Taxonomy" id="2740835"/>
    <lineage>
        <taxon>Eukaryota</taxon>
        <taxon>Metazoa</taxon>
        <taxon>Ecdysozoa</taxon>
        <taxon>Arthropoda</taxon>
        <taxon>Chelicerata</taxon>
        <taxon>Arachnida</taxon>
        <taxon>Araneae</taxon>
        <taxon>Araneomorphae</taxon>
        <taxon>Entelegynae</taxon>
        <taxon>Araneoidea</taxon>
        <taxon>Nephilidae</taxon>
        <taxon>Trichonephila</taxon>
    </lineage>
</organism>